<evidence type="ECO:0000256" key="2">
    <source>
        <dbReference type="RuleBase" id="RU003814"/>
    </source>
</evidence>
<evidence type="ECO:0000256" key="1">
    <source>
        <dbReference type="ARBA" id="ARBA00007251"/>
    </source>
</evidence>
<protein>
    <recommendedName>
        <fullName evidence="5">Translation initiation factor eIF-2B subunit beta</fullName>
    </recommendedName>
</protein>
<comment type="caution">
    <text evidence="3">The sequence shown here is derived from an EMBL/GenBank/DDBJ whole genome shotgun (WGS) entry which is preliminary data.</text>
</comment>
<dbReference type="InterPro" id="IPR000649">
    <property type="entry name" value="IF-2B-related"/>
</dbReference>
<dbReference type="Gene3D" id="3.40.50.10470">
    <property type="entry name" value="Translation initiation factor eif-2b, domain 2"/>
    <property type="match status" value="1"/>
</dbReference>
<accession>A0A2V3J457</accession>
<gene>
    <name evidence="3" type="ORF">BWQ96_01231</name>
</gene>
<dbReference type="Proteomes" id="UP000247409">
    <property type="component" value="Unassembled WGS sequence"/>
</dbReference>
<organism evidence="3 4">
    <name type="scientific">Gracilariopsis chorda</name>
    <dbReference type="NCBI Taxonomy" id="448386"/>
    <lineage>
        <taxon>Eukaryota</taxon>
        <taxon>Rhodophyta</taxon>
        <taxon>Florideophyceae</taxon>
        <taxon>Rhodymeniophycidae</taxon>
        <taxon>Gracilariales</taxon>
        <taxon>Gracilariaceae</taxon>
        <taxon>Gracilariopsis</taxon>
    </lineage>
</organism>
<dbReference type="OrthoDB" id="269919at2759"/>
<dbReference type="STRING" id="448386.A0A2V3J457"/>
<evidence type="ECO:0008006" key="5">
    <source>
        <dbReference type="Google" id="ProtNLM"/>
    </source>
</evidence>
<dbReference type="Pfam" id="PF01008">
    <property type="entry name" value="IF-2B"/>
    <property type="match status" value="1"/>
</dbReference>
<dbReference type="InterPro" id="IPR042529">
    <property type="entry name" value="IF_2B-like_C"/>
</dbReference>
<keyword evidence="4" id="KW-1185">Reference proteome</keyword>
<sequence length="368" mass="39906">MSLERVFDTCERWRSIPTIRNAFRSGVVVKPDHDRYKMTSSSDEESVGEKGLSLSDALLKTTQELLRQYESGSFDEFSLAEGVVKLLRVAVLQSTDARAAVIELCEEISKRVQEKCIVESLASAIFDIVAVGDSDEFGTVQNRIENLVTQVCSLEGGLLESLASCLTADGDVCHILILAEEEAGVIEYGIDQAMAEGVNVEVTIVVAYEDMEESAEKMKLRLEKLGIHASTVLDANVESAAKESDVAIVRAVGMLAEEDALCMHGSALVCAGAWRAGIPVMVVGGTHTITAEGSAAMNVMTRMGRHPGSTWKYDECREDRGREAISIVAPAYDRVALQKVHTVLTERGCFATDFLKVLAPRAGRVEQG</sequence>
<name>A0A2V3J457_9FLOR</name>
<dbReference type="InterPro" id="IPR037171">
    <property type="entry name" value="NagB/RpiA_transferase-like"/>
</dbReference>
<dbReference type="AlphaFoldDB" id="A0A2V3J457"/>
<evidence type="ECO:0000313" key="3">
    <source>
        <dbReference type="EMBL" id="PXF49093.1"/>
    </source>
</evidence>
<dbReference type="EMBL" id="NBIV01000009">
    <property type="protein sequence ID" value="PXF49093.1"/>
    <property type="molecule type" value="Genomic_DNA"/>
</dbReference>
<reference evidence="3 4" key="1">
    <citation type="journal article" date="2018" name="Mol. Biol. Evol.">
        <title>Analysis of the draft genome of the red seaweed Gracilariopsis chorda provides insights into genome size evolution in Rhodophyta.</title>
        <authorList>
            <person name="Lee J."/>
            <person name="Yang E.C."/>
            <person name="Graf L."/>
            <person name="Yang J.H."/>
            <person name="Qiu H."/>
            <person name="Zel Zion U."/>
            <person name="Chan C.X."/>
            <person name="Stephens T.G."/>
            <person name="Weber A.P.M."/>
            <person name="Boo G.H."/>
            <person name="Boo S.M."/>
            <person name="Kim K.M."/>
            <person name="Shin Y."/>
            <person name="Jung M."/>
            <person name="Lee S.J."/>
            <person name="Yim H.S."/>
            <person name="Lee J.H."/>
            <person name="Bhattacharya D."/>
            <person name="Yoon H.S."/>
        </authorList>
    </citation>
    <scope>NUCLEOTIDE SEQUENCE [LARGE SCALE GENOMIC DNA]</scope>
    <source>
        <strain evidence="3 4">SKKU-2015</strain>
        <tissue evidence="3">Whole body</tissue>
    </source>
</reference>
<evidence type="ECO:0000313" key="4">
    <source>
        <dbReference type="Proteomes" id="UP000247409"/>
    </source>
</evidence>
<dbReference type="SUPFAM" id="SSF100950">
    <property type="entry name" value="NagB/RpiA/CoA transferase-like"/>
    <property type="match status" value="1"/>
</dbReference>
<proteinExistence type="inferred from homology"/>
<comment type="similarity">
    <text evidence="1 2">Belongs to the eIF-2B alpha/beta/delta subunits family.</text>
</comment>